<evidence type="ECO:0000313" key="16">
    <source>
        <dbReference type="Proteomes" id="UP000002051"/>
    </source>
</evidence>
<dbReference type="InterPro" id="IPR014001">
    <property type="entry name" value="Helicase_ATP-bd"/>
</dbReference>
<dbReference type="GO" id="GO:0005681">
    <property type="term" value="C:spliceosomal complex"/>
    <property type="evidence" value="ECO:0007669"/>
    <property type="project" value="UniProtKB-KW"/>
</dbReference>
<dbReference type="SUPFAM" id="SSF52540">
    <property type="entry name" value="P-loop containing nucleoside triphosphate hydrolases"/>
    <property type="match status" value="1"/>
</dbReference>
<dbReference type="GO" id="GO:0003724">
    <property type="term" value="F:RNA helicase activity"/>
    <property type="evidence" value="ECO:0007669"/>
    <property type="project" value="UniProtKB-EC"/>
</dbReference>
<evidence type="ECO:0000256" key="8">
    <source>
        <dbReference type="ARBA" id="ARBA00047984"/>
    </source>
</evidence>
<comment type="catalytic activity">
    <reaction evidence="8">
        <text>ATP + H2O = ADP + phosphate + H(+)</text>
        <dbReference type="Rhea" id="RHEA:13065"/>
        <dbReference type="ChEBI" id="CHEBI:15377"/>
        <dbReference type="ChEBI" id="CHEBI:15378"/>
        <dbReference type="ChEBI" id="CHEBI:30616"/>
        <dbReference type="ChEBI" id="CHEBI:43474"/>
        <dbReference type="ChEBI" id="CHEBI:456216"/>
        <dbReference type="EC" id="3.6.4.13"/>
    </reaction>
</comment>
<dbReference type="Proteomes" id="UP000265566">
    <property type="component" value="Chromosome 6"/>
</dbReference>
<dbReference type="GO" id="GO:0016787">
    <property type="term" value="F:hydrolase activity"/>
    <property type="evidence" value="ECO:0007669"/>
    <property type="project" value="UniProtKB-KW"/>
</dbReference>
<evidence type="ECO:0000256" key="4">
    <source>
        <dbReference type="ARBA" id="ARBA00022741"/>
    </source>
</evidence>
<dbReference type="InterPro" id="IPR002464">
    <property type="entry name" value="DNA/RNA_helicase_DEAH_CS"/>
</dbReference>
<evidence type="ECO:0000256" key="6">
    <source>
        <dbReference type="ARBA" id="ARBA00022840"/>
    </source>
</evidence>
<keyword evidence="13" id="KW-0347">Helicase</keyword>
<keyword evidence="2" id="KW-0507">mRNA processing</keyword>
<dbReference type="FunFam" id="3.40.50.300:FF:000007">
    <property type="entry name" value="Pre-mRNA-splicing factor ATP-dependent RNA helicase"/>
    <property type="match status" value="1"/>
</dbReference>
<dbReference type="GO" id="GO:0006397">
    <property type="term" value="P:mRNA processing"/>
    <property type="evidence" value="ECO:0007669"/>
    <property type="project" value="UniProtKB-KW"/>
</dbReference>
<dbReference type="Gene3D" id="3.40.50.300">
    <property type="entry name" value="P-loop containing nucleotide triphosphate hydrolases"/>
    <property type="match status" value="2"/>
</dbReference>
<dbReference type="FunFam" id="3.40.50.300:FF:000594">
    <property type="entry name" value="Pre-mRNA-splicing factor ATP-dependent RNA helicase"/>
    <property type="match status" value="1"/>
</dbReference>
<dbReference type="PROSITE" id="PS51192">
    <property type="entry name" value="HELICASE_ATP_BIND_1"/>
    <property type="match status" value="1"/>
</dbReference>
<evidence type="ECO:0000313" key="15">
    <source>
        <dbReference type="EnsemblPlants" id="KEH26636"/>
    </source>
</evidence>
<reference evidence="13 16" key="2">
    <citation type="journal article" date="2014" name="BMC Genomics">
        <title>An improved genome release (version Mt4.0) for the model legume Medicago truncatula.</title>
        <authorList>
            <person name="Tang H."/>
            <person name="Krishnakumar V."/>
            <person name="Bidwell S."/>
            <person name="Rosen B."/>
            <person name="Chan A."/>
            <person name="Zhou S."/>
            <person name="Gentzbittel L."/>
            <person name="Childs K.L."/>
            <person name="Yandell M."/>
            <person name="Gundlach H."/>
            <person name="Mayer K.F."/>
            <person name="Schwartz D.C."/>
            <person name="Town C.D."/>
        </authorList>
    </citation>
    <scope>GENOME REANNOTATION</scope>
    <source>
        <strain evidence="13">A17</strain>
        <strain evidence="15 16">cv. Jemalong A17</strain>
    </source>
</reference>
<keyword evidence="3" id="KW-0747">Spliceosome</keyword>
<dbReference type="InterPro" id="IPR001650">
    <property type="entry name" value="Helicase_C-like"/>
</dbReference>
<evidence type="ECO:0000256" key="3">
    <source>
        <dbReference type="ARBA" id="ARBA00022728"/>
    </source>
</evidence>
<evidence type="ECO:0000256" key="10">
    <source>
        <dbReference type="SAM" id="MobiDB-lite"/>
    </source>
</evidence>
<dbReference type="OrthoDB" id="10253254at2759"/>
<dbReference type="Pfam" id="PF00271">
    <property type="entry name" value="Helicase_C"/>
    <property type="match status" value="1"/>
</dbReference>
<evidence type="ECO:0000256" key="5">
    <source>
        <dbReference type="ARBA" id="ARBA00022801"/>
    </source>
</evidence>
<dbReference type="Pfam" id="PF00270">
    <property type="entry name" value="DEAD"/>
    <property type="match status" value="1"/>
</dbReference>
<evidence type="ECO:0000313" key="13">
    <source>
        <dbReference type="EMBL" id="KEH26636.1"/>
    </source>
</evidence>
<dbReference type="PANTHER" id="PTHR18934:SF83">
    <property type="entry name" value="PRE-MRNA-SPLICING FACTOR ATP-DEPENDENT RNA HELICASE DHX16"/>
    <property type="match status" value="1"/>
</dbReference>
<dbReference type="SMART" id="SM00487">
    <property type="entry name" value="DEXDc"/>
    <property type="match status" value="1"/>
</dbReference>
<evidence type="ECO:0000259" key="12">
    <source>
        <dbReference type="PROSITE" id="PS51194"/>
    </source>
</evidence>
<evidence type="ECO:0000256" key="2">
    <source>
        <dbReference type="ARBA" id="ARBA00022664"/>
    </source>
</evidence>
<reference evidence="13 16" key="1">
    <citation type="journal article" date="2011" name="Nature">
        <title>The Medicago genome provides insight into the evolution of rhizobial symbioses.</title>
        <authorList>
            <person name="Young N.D."/>
            <person name="Debelle F."/>
            <person name="Oldroyd G.E."/>
            <person name="Geurts R."/>
            <person name="Cannon S.B."/>
            <person name="Udvardi M.K."/>
            <person name="Benedito V.A."/>
            <person name="Mayer K.F."/>
            <person name="Gouzy J."/>
            <person name="Schoof H."/>
            <person name="Van de Peer Y."/>
            <person name="Proost S."/>
            <person name="Cook D.R."/>
            <person name="Meyers B.C."/>
            <person name="Spannagl M."/>
            <person name="Cheung F."/>
            <person name="De Mita S."/>
            <person name="Krishnakumar V."/>
            <person name="Gundlach H."/>
            <person name="Zhou S."/>
            <person name="Mudge J."/>
            <person name="Bharti A.K."/>
            <person name="Murray J.D."/>
            <person name="Naoumkina M.A."/>
            <person name="Rosen B."/>
            <person name="Silverstein K.A."/>
            <person name="Tang H."/>
            <person name="Rombauts S."/>
            <person name="Zhao P.X."/>
            <person name="Zhou P."/>
            <person name="Barbe V."/>
            <person name="Bardou P."/>
            <person name="Bechner M."/>
            <person name="Bellec A."/>
            <person name="Berger A."/>
            <person name="Berges H."/>
            <person name="Bidwell S."/>
            <person name="Bisseling T."/>
            <person name="Choisne N."/>
            <person name="Couloux A."/>
            <person name="Denny R."/>
            <person name="Deshpande S."/>
            <person name="Dai X."/>
            <person name="Doyle J.J."/>
            <person name="Dudez A.M."/>
            <person name="Farmer A.D."/>
            <person name="Fouteau S."/>
            <person name="Franken C."/>
            <person name="Gibelin C."/>
            <person name="Gish J."/>
            <person name="Goldstein S."/>
            <person name="Gonzalez A.J."/>
            <person name="Green P.J."/>
            <person name="Hallab A."/>
            <person name="Hartog M."/>
            <person name="Hua A."/>
            <person name="Humphray S.J."/>
            <person name="Jeong D.H."/>
            <person name="Jing Y."/>
            <person name="Jocker A."/>
            <person name="Kenton S.M."/>
            <person name="Kim D.J."/>
            <person name="Klee K."/>
            <person name="Lai H."/>
            <person name="Lang C."/>
            <person name="Lin S."/>
            <person name="Macmil S.L."/>
            <person name="Magdelenat G."/>
            <person name="Matthews L."/>
            <person name="McCorrison J."/>
            <person name="Monaghan E.L."/>
            <person name="Mun J.H."/>
            <person name="Najar F.Z."/>
            <person name="Nicholson C."/>
            <person name="Noirot C."/>
            <person name="O'Bleness M."/>
            <person name="Paule C.R."/>
            <person name="Poulain J."/>
            <person name="Prion F."/>
            <person name="Qin B."/>
            <person name="Qu C."/>
            <person name="Retzel E.F."/>
            <person name="Riddle C."/>
            <person name="Sallet E."/>
            <person name="Samain S."/>
            <person name="Samson N."/>
            <person name="Sanders I."/>
            <person name="Saurat O."/>
            <person name="Scarpelli C."/>
            <person name="Schiex T."/>
            <person name="Segurens B."/>
            <person name="Severin A.J."/>
            <person name="Sherrier D.J."/>
            <person name="Shi R."/>
            <person name="Sims S."/>
            <person name="Singer S.R."/>
            <person name="Sinharoy S."/>
            <person name="Sterck L."/>
            <person name="Viollet A."/>
            <person name="Wang B.B."/>
            <person name="Wang K."/>
            <person name="Wang M."/>
            <person name="Wang X."/>
            <person name="Warfsmann J."/>
            <person name="Weissenbach J."/>
            <person name="White D.D."/>
            <person name="White J.D."/>
            <person name="Wiley G.B."/>
            <person name="Wincker P."/>
            <person name="Xing Y."/>
            <person name="Yang L."/>
            <person name="Yao Z."/>
            <person name="Ying F."/>
            <person name="Zhai J."/>
            <person name="Zhou L."/>
            <person name="Zuber A."/>
            <person name="Denarie J."/>
            <person name="Dixon R.A."/>
            <person name="May G.D."/>
            <person name="Schwartz D.C."/>
            <person name="Rogers J."/>
            <person name="Quetier F."/>
            <person name="Town C.D."/>
            <person name="Roe B.A."/>
        </authorList>
    </citation>
    <scope>NUCLEOTIDE SEQUENCE [LARGE SCALE GENOMIC DNA]</scope>
    <source>
        <strain evidence="13">A17</strain>
        <strain evidence="15 16">cv. Jemalong A17</strain>
    </source>
</reference>
<reference evidence="17" key="4">
    <citation type="journal article" date="2018" name="Nat. Plants">
        <title>Whole-genome landscape of Medicago truncatula symbiotic genes.</title>
        <authorList>
            <person name="Pecrix Y."/>
            <person name="Staton S.E."/>
            <person name="Sallet E."/>
            <person name="Lelandais-Briere C."/>
            <person name="Moreau S."/>
            <person name="Carrere S."/>
            <person name="Blein T."/>
            <person name="Jardinaud M.F."/>
            <person name="Latrasse D."/>
            <person name="Zouine M."/>
            <person name="Zahm M."/>
            <person name="Kreplak J."/>
            <person name="Mayjonade B."/>
            <person name="Satge C."/>
            <person name="Perez M."/>
            <person name="Cauet S."/>
            <person name="Marande W."/>
            <person name="Chantry-Darmon C."/>
            <person name="Lopez-Roques C."/>
            <person name="Bouchez O."/>
            <person name="Berard A."/>
            <person name="Debelle F."/>
            <person name="Munos S."/>
            <person name="Bendahmane A."/>
            <person name="Berges H."/>
            <person name="Niebel A."/>
            <person name="Buitink J."/>
            <person name="Frugier F."/>
            <person name="Benhamed M."/>
            <person name="Crespi M."/>
            <person name="Gouzy J."/>
            <person name="Gamas P."/>
        </authorList>
    </citation>
    <scope>NUCLEOTIDE SEQUENCE [LARGE SCALE GENOMIC DNA]</scope>
    <source>
        <strain evidence="17">cv. Jemalong A17</strain>
    </source>
</reference>
<evidence type="ECO:0000259" key="11">
    <source>
        <dbReference type="PROSITE" id="PS51192"/>
    </source>
</evidence>
<name>A0A072UB26_MEDTR</name>
<keyword evidence="5 14" id="KW-0378">Hydrolase</keyword>
<evidence type="ECO:0000313" key="14">
    <source>
        <dbReference type="EMBL" id="RHN52036.1"/>
    </source>
</evidence>
<feature type="domain" description="Helicase ATP-binding" evidence="11">
    <location>
        <begin position="264"/>
        <end position="428"/>
    </location>
</feature>
<dbReference type="AlphaFoldDB" id="A0A072UB26"/>
<feature type="domain" description="Helicase C-terminal" evidence="12">
    <location>
        <begin position="446"/>
        <end position="587"/>
    </location>
</feature>
<evidence type="ECO:0000256" key="9">
    <source>
        <dbReference type="SAM" id="Coils"/>
    </source>
</evidence>
<evidence type="ECO:0000313" key="17">
    <source>
        <dbReference type="Proteomes" id="UP000265566"/>
    </source>
</evidence>
<reference evidence="15" key="3">
    <citation type="submission" date="2015-04" db="UniProtKB">
        <authorList>
            <consortium name="EnsemblPlants"/>
        </authorList>
    </citation>
    <scope>IDENTIFICATION</scope>
    <source>
        <strain evidence="15">cv. Jemalong A17</strain>
    </source>
</reference>
<keyword evidence="4" id="KW-0547">Nucleotide-binding</keyword>
<dbReference type="InterPro" id="IPR027417">
    <property type="entry name" value="P-loop_NTPase"/>
</dbReference>
<keyword evidence="7" id="KW-0508">mRNA splicing</keyword>
<proteinExistence type="predicted"/>
<feature type="coiled-coil region" evidence="9">
    <location>
        <begin position="81"/>
        <end position="108"/>
    </location>
</feature>
<sequence length="587" mass="67399">MDFRKRSRKSVQVEEKEREFKRRASSGDEEMLKDQREKEELEQRLRERDAARTRKLAEPKAIQRKSNAAEENKDIRALREVSRQKYLKKREEQKLQELRDDIEDEHYLFEGVKRSDVEYRDFMHKKDIYNVLAKKELENGGHEYRIPEAYDDQQAGVNQEKRFSVARQRYNDPNAEKEEAWEEHQIRKATLKFGSKDKRQVCDDYQFVFEDQIDLIKASVMDGVKFDYEKEVALEKSRAKRSALDAIREERKKLPVYAVRDKFLQAVHDHQVLVIVGETGSGKTTQIPQYLHEAGYTKHGKMIACTQPRRVAAMSVAARVSQEMGVKLGHEVGYSIRFEDCTSKKTIVKYMTDGMLLREFLAQPELDSYSVVMVDEAHERTLSTDILFGLLKDVARARPDLKLLISSATLDAEKFINFFDHAQKFEIPGRPYPVEIHFTEKAEANYFDAAIVTTLQIHTTQPPGDILLFLTGQEEIETAEEHLKLRVGALGTKIAELIICPIYANLPTEIQAKIFEPTPKGARKVVLATNIAETSLTIDGIKYVIDPGFCKMKSYNPRTGMESLLVTPISKASAMQRAGRSGRTGPV</sequence>
<dbReference type="EC" id="3.6.4.13" evidence="1"/>
<gene>
    <name evidence="15" type="primary">11410482</name>
    <name evidence="13" type="ordered locus">MTR_6g061840</name>
    <name evidence="14" type="ORF">MtrunA17_Chr6g0476001</name>
</gene>
<dbReference type="InterPro" id="IPR011545">
    <property type="entry name" value="DEAD/DEAH_box_helicase_dom"/>
</dbReference>
<dbReference type="SMART" id="SM00490">
    <property type="entry name" value="HELICc"/>
    <property type="match status" value="1"/>
</dbReference>
<dbReference type="PROSITE" id="PS00690">
    <property type="entry name" value="DEAH_ATP_HELICASE"/>
    <property type="match status" value="1"/>
</dbReference>
<dbReference type="GO" id="GO:0003676">
    <property type="term" value="F:nucleic acid binding"/>
    <property type="evidence" value="ECO:0007669"/>
    <property type="project" value="InterPro"/>
</dbReference>
<dbReference type="Proteomes" id="UP000002051">
    <property type="component" value="Chromosome 6"/>
</dbReference>
<dbReference type="ExpressionAtlas" id="A0A072UB26">
    <property type="expression patterns" value="differential"/>
</dbReference>
<accession>A0A072UB26</accession>
<dbReference type="GO" id="GO:0008380">
    <property type="term" value="P:RNA splicing"/>
    <property type="evidence" value="ECO:0007669"/>
    <property type="project" value="UniProtKB-KW"/>
</dbReference>
<dbReference type="Gramene" id="rna36650">
    <property type="protein sequence ID" value="RHN52036.1"/>
    <property type="gene ID" value="gene36650"/>
</dbReference>
<reference evidence="14" key="5">
    <citation type="journal article" date="2018" name="Nat. Plants">
        <title>Whole-genome landscape of Medicago truncatula symbiotic genes.</title>
        <authorList>
            <person name="Pecrix Y."/>
            <person name="Gamas P."/>
            <person name="Carrere S."/>
        </authorList>
    </citation>
    <scope>NUCLEOTIDE SEQUENCE</scope>
    <source>
        <tissue evidence="14">Leaves</tissue>
    </source>
</reference>
<organism evidence="13 16">
    <name type="scientific">Medicago truncatula</name>
    <name type="common">Barrel medic</name>
    <name type="synonym">Medicago tribuloides</name>
    <dbReference type="NCBI Taxonomy" id="3880"/>
    <lineage>
        <taxon>Eukaryota</taxon>
        <taxon>Viridiplantae</taxon>
        <taxon>Streptophyta</taxon>
        <taxon>Embryophyta</taxon>
        <taxon>Tracheophyta</taxon>
        <taxon>Spermatophyta</taxon>
        <taxon>Magnoliopsida</taxon>
        <taxon>eudicotyledons</taxon>
        <taxon>Gunneridae</taxon>
        <taxon>Pentapetalae</taxon>
        <taxon>rosids</taxon>
        <taxon>fabids</taxon>
        <taxon>Fabales</taxon>
        <taxon>Fabaceae</taxon>
        <taxon>Papilionoideae</taxon>
        <taxon>50 kb inversion clade</taxon>
        <taxon>NPAAA clade</taxon>
        <taxon>Hologalegina</taxon>
        <taxon>IRL clade</taxon>
        <taxon>Trifolieae</taxon>
        <taxon>Medicago</taxon>
    </lineage>
</organism>
<dbReference type="PANTHER" id="PTHR18934">
    <property type="entry name" value="ATP-DEPENDENT RNA HELICASE"/>
    <property type="match status" value="1"/>
</dbReference>
<dbReference type="GO" id="GO:0005524">
    <property type="term" value="F:ATP binding"/>
    <property type="evidence" value="ECO:0007669"/>
    <property type="project" value="UniProtKB-KW"/>
</dbReference>
<dbReference type="EMBL" id="PSQE01000006">
    <property type="protein sequence ID" value="RHN52036.1"/>
    <property type="molecule type" value="Genomic_DNA"/>
</dbReference>
<feature type="compositionally biased region" description="Basic and acidic residues" evidence="10">
    <location>
        <begin position="11"/>
        <end position="58"/>
    </location>
</feature>
<keyword evidence="16" id="KW-1185">Reference proteome</keyword>
<keyword evidence="6" id="KW-0067">ATP-binding</keyword>
<evidence type="ECO:0000256" key="1">
    <source>
        <dbReference type="ARBA" id="ARBA00012552"/>
    </source>
</evidence>
<evidence type="ECO:0000256" key="7">
    <source>
        <dbReference type="ARBA" id="ARBA00023187"/>
    </source>
</evidence>
<feature type="region of interest" description="Disordered" evidence="10">
    <location>
        <begin position="1"/>
        <end position="75"/>
    </location>
</feature>
<dbReference type="CDD" id="cd18791">
    <property type="entry name" value="SF2_C_RHA"/>
    <property type="match status" value="1"/>
</dbReference>
<keyword evidence="9" id="KW-0175">Coiled coil</keyword>
<dbReference type="EMBL" id="CM001222">
    <property type="protein sequence ID" value="KEH26636.1"/>
    <property type="molecule type" value="Genomic_DNA"/>
</dbReference>
<dbReference type="PROSITE" id="PS51194">
    <property type="entry name" value="HELICASE_CTER"/>
    <property type="match status" value="1"/>
</dbReference>
<protein>
    <recommendedName>
        <fullName evidence="1">RNA helicase</fullName>
        <ecNumber evidence="1">3.6.4.13</ecNumber>
    </recommendedName>
</protein>
<dbReference type="EnsemblPlants" id="KEH26636">
    <property type="protein sequence ID" value="KEH26636"/>
    <property type="gene ID" value="MTR_6g061840"/>
</dbReference>